<evidence type="ECO:0000313" key="2">
    <source>
        <dbReference type="EMBL" id="KAK4459877.1"/>
    </source>
</evidence>
<feature type="compositionally biased region" description="Low complexity" evidence="1">
    <location>
        <begin position="98"/>
        <end position="115"/>
    </location>
</feature>
<organism evidence="2 3">
    <name type="scientific">Cladorrhinum samala</name>
    <dbReference type="NCBI Taxonomy" id="585594"/>
    <lineage>
        <taxon>Eukaryota</taxon>
        <taxon>Fungi</taxon>
        <taxon>Dikarya</taxon>
        <taxon>Ascomycota</taxon>
        <taxon>Pezizomycotina</taxon>
        <taxon>Sordariomycetes</taxon>
        <taxon>Sordariomycetidae</taxon>
        <taxon>Sordariales</taxon>
        <taxon>Podosporaceae</taxon>
        <taxon>Cladorrhinum</taxon>
    </lineage>
</organism>
<comment type="caution">
    <text evidence="2">The sequence shown here is derived from an EMBL/GenBank/DDBJ whole genome shotgun (WGS) entry which is preliminary data.</text>
</comment>
<evidence type="ECO:0000256" key="1">
    <source>
        <dbReference type="SAM" id="MobiDB-lite"/>
    </source>
</evidence>
<evidence type="ECO:0000313" key="3">
    <source>
        <dbReference type="Proteomes" id="UP001321749"/>
    </source>
</evidence>
<protein>
    <recommendedName>
        <fullName evidence="4">Tafazzin</fullName>
    </recommendedName>
</protein>
<evidence type="ECO:0008006" key="4">
    <source>
        <dbReference type="Google" id="ProtNLM"/>
    </source>
</evidence>
<accession>A0AAV9HKH3</accession>
<feature type="compositionally biased region" description="Low complexity" evidence="1">
    <location>
        <begin position="11"/>
        <end position="30"/>
    </location>
</feature>
<sequence length="502" mass="54813">MPKKRHQTQYSKPPSTAPSLLSSSSGTSRHNSSHHDNNDDSSNSKPRSVNELLANLRLSQNASTPTKPAVPTAVRRALNRGRRLPPGPPPPVSWLYQSAGSSSAHSQTASSRAAAEYPGAKHYQQRPLPGARMAARGSLIDLTLRQFAKTWDWQQQYCRYVLYQLPAHLRSAMLSHLTRERQGVTISDLKLLLLPPPPPPPPEPPLQEGDVEEIIPVDNLDFHRLDLTNSPGKTIKLRDLSKFLYPPESSSLQTEQHASLSSLSPSFPFIHHPPSYVPESWDSPAEETGIPPSLVPNLTHLSLAVDPLANPQQAPTIAWPHLLSLARQLPPTLTHLSLAFWPEPSFSVSLPASQKNNYNLVPLPTGYATSSGSSPSSIGGGGGGGASWSESLMVLTRLSKLLYGLEYIDLTGCGSWMSVLSSTVGGDSLDWVDAWGQVEKVVLYPGYELYEDAEAEHVQKYWEIVDGAKQLERHIRRVRKAAVVGSKGGIARGVVVESVERD</sequence>
<proteinExistence type="predicted"/>
<dbReference type="Proteomes" id="UP001321749">
    <property type="component" value="Unassembled WGS sequence"/>
</dbReference>
<dbReference type="AlphaFoldDB" id="A0AAV9HKH3"/>
<feature type="region of interest" description="Disordered" evidence="1">
    <location>
        <begin position="1"/>
        <end position="122"/>
    </location>
</feature>
<gene>
    <name evidence="2" type="ORF">QBC42DRAFT_273560</name>
</gene>
<keyword evidence="3" id="KW-1185">Reference proteome</keyword>
<reference evidence="2" key="2">
    <citation type="submission" date="2023-06" db="EMBL/GenBank/DDBJ databases">
        <authorList>
            <consortium name="Lawrence Berkeley National Laboratory"/>
            <person name="Mondo S.J."/>
            <person name="Hensen N."/>
            <person name="Bonometti L."/>
            <person name="Westerberg I."/>
            <person name="Brannstrom I.O."/>
            <person name="Guillou S."/>
            <person name="Cros-Aarteil S."/>
            <person name="Calhoun S."/>
            <person name="Haridas S."/>
            <person name="Kuo A."/>
            <person name="Pangilinan J."/>
            <person name="Riley R."/>
            <person name="Labutti K."/>
            <person name="Andreopoulos B."/>
            <person name="Lipzen A."/>
            <person name="Chen C."/>
            <person name="Yanf M."/>
            <person name="Daum C."/>
            <person name="Ng V."/>
            <person name="Clum A."/>
            <person name="Steindorff A."/>
            <person name="Ohm R."/>
            <person name="Martin F."/>
            <person name="Silar P."/>
            <person name="Natvig D."/>
            <person name="Lalanne C."/>
            <person name="Gautier V."/>
            <person name="Ament-Velasquez S.L."/>
            <person name="Kruys A."/>
            <person name="Hutchinson M.I."/>
            <person name="Powell A.J."/>
            <person name="Barry K."/>
            <person name="Miller A.N."/>
            <person name="Grigoriev I.V."/>
            <person name="Debuchy R."/>
            <person name="Gladieux P."/>
            <person name="Thoren M.H."/>
            <person name="Johannesson H."/>
        </authorList>
    </citation>
    <scope>NUCLEOTIDE SEQUENCE</scope>
    <source>
        <strain evidence="2">PSN324</strain>
    </source>
</reference>
<reference evidence="2" key="1">
    <citation type="journal article" date="2023" name="Mol. Phylogenet. Evol.">
        <title>Genome-scale phylogeny and comparative genomics of the fungal order Sordariales.</title>
        <authorList>
            <person name="Hensen N."/>
            <person name="Bonometti L."/>
            <person name="Westerberg I."/>
            <person name="Brannstrom I.O."/>
            <person name="Guillou S."/>
            <person name="Cros-Aarteil S."/>
            <person name="Calhoun S."/>
            <person name="Haridas S."/>
            <person name="Kuo A."/>
            <person name="Mondo S."/>
            <person name="Pangilinan J."/>
            <person name="Riley R."/>
            <person name="LaButti K."/>
            <person name="Andreopoulos B."/>
            <person name="Lipzen A."/>
            <person name="Chen C."/>
            <person name="Yan M."/>
            <person name="Daum C."/>
            <person name="Ng V."/>
            <person name="Clum A."/>
            <person name="Steindorff A."/>
            <person name="Ohm R.A."/>
            <person name="Martin F."/>
            <person name="Silar P."/>
            <person name="Natvig D.O."/>
            <person name="Lalanne C."/>
            <person name="Gautier V."/>
            <person name="Ament-Velasquez S.L."/>
            <person name="Kruys A."/>
            <person name="Hutchinson M.I."/>
            <person name="Powell A.J."/>
            <person name="Barry K."/>
            <person name="Miller A.N."/>
            <person name="Grigoriev I.V."/>
            <person name="Debuchy R."/>
            <person name="Gladieux P."/>
            <person name="Hiltunen Thoren M."/>
            <person name="Johannesson H."/>
        </authorList>
    </citation>
    <scope>NUCLEOTIDE SEQUENCE</scope>
    <source>
        <strain evidence="2">PSN324</strain>
    </source>
</reference>
<feature type="compositionally biased region" description="Polar residues" evidence="1">
    <location>
        <begin position="57"/>
        <end position="66"/>
    </location>
</feature>
<dbReference type="EMBL" id="MU865025">
    <property type="protein sequence ID" value="KAK4459877.1"/>
    <property type="molecule type" value="Genomic_DNA"/>
</dbReference>
<name>A0AAV9HKH3_9PEZI</name>